<keyword evidence="2" id="KW-0255">Endonuclease</keyword>
<dbReference type="Pfam" id="PF03372">
    <property type="entry name" value="Exo_endo_phos"/>
    <property type="match status" value="1"/>
</dbReference>
<dbReference type="InterPro" id="IPR036691">
    <property type="entry name" value="Endo/exonu/phosph_ase_sf"/>
</dbReference>
<protein>
    <submittedName>
        <fullName evidence="2">Endonuclease/exonuclease/phosphatase family metal-dependent hydrolase</fullName>
    </submittedName>
</protein>
<dbReference type="PANTHER" id="PTHR12121">
    <property type="entry name" value="CARBON CATABOLITE REPRESSOR PROTEIN 4"/>
    <property type="match status" value="1"/>
</dbReference>
<dbReference type="InterPro" id="IPR050410">
    <property type="entry name" value="CCR4/nocturin_mRNA_transcr"/>
</dbReference>
<dbReference type="SUPFAM" id="SSF56219">
    <property type="entry name" value="DNase I-like"/>
    <property type="match status" value="1"/>
</dbReference>
<dbReference type="AlphaFoldDB" id="A0AAW8G8T7"/>
<proteinExistence type="predicted"/>
<dbReference type="Proteomes" id="UP001234354">
    <property type="component" value="Unassembled WGS sequence"/>
</dbReference>
<gene>
    <name evidence="2" type="ORF">QE383_000276</name>
</gene>
<reference evidence="2" key="1">
    <citation type="submission" date="2023-07" db="EMBL/GenBank/DDBJ databases">
        <title>Functional and genomic diversity of the sorghum phyllosphere microbiome.</title>
        <authorList>
            <person name="Shade A."/>
        </authorList>
    </citation>
    <scope>NUCLEOTIDE SEQUENCE</scope>
    <source>
        <strain evidence="2">SORGH_AS_0908</strain>
    </source>
</reference>
<dbReference type="CDD" id="cd09083">
    <property type="entry name" value="EEP-1"/>
    <property type="match status" value="1"/>
</dbReference>
<dbReference type="Gene3D" id="3.60.10.10">
    <property type="entry name" value="Endonuclease/exonuclease/phosphatase"/>
    <property type="match status" value="1"/>
</dbReference>
<feature type="domain" description="Endonuclease/exonuclease/phosphatase" evidence="1">
    <location>
        <begin position="47"/>
        <end position="285"/>
    </location>
</feature>
<name>A0AAW8G8T7_9GAMM</name>
<keyword evidence="2" id="KW-0540">Nuclease</keyword>
<evidence type="ECO:0000313" key="3">
    <source>
        <dbReference type="Proteomes" id="UP001234354"/>
    </source>
</evidence>
<dbReference type="InterPro" id="IPR005135">
    <property type="entry name" value="Endo/exonuclease/phosphatase"/>
</dbReference>
<dbReference type="EMBL" id="JAUTBB010000001">
    <property type="protein sequence ID" value="MDQ1117968.1"/>
    <property type="molecule type" value="Genomic_DNA"/>
</dbReference>
<comment type="caution">
    <text evidence="2">The sequence shown here is derived from an EMBL/GenBank/DDBJ whole genome shotgun (WGS) entry which is preliminary data.</text>
</comment>
<evidence type="ECO:0000313" key="2">
    <source>
        <dbReference type="EMBL" id="MDQ1117968.1"/>
    </source>
</evidence>
<dbReference type="GO" id="GO:0004519">
    <property type="term" value="F:endonuclease activity"/>
    <property type="evidence" value="ECO:0007669"/>
    <property type="project" value="UniProtKB-KW"/>
</dbReference>
<evidence type="ECO:0000259" key="1">
    <source>
        <dbReference type="Pfam" id="PF03372"/>
    </source>
</evidence>
<dbReference type="GO" id="GO:0000175">
    <property type="term" value="F:3'-5'-RNA exonuclease activity"/>
    <property type="evidence" value="ECO:0007669"/>
    <property type="project" value="TreeGrafter"/>
</dbReference>
<organism evidence="2 3">
    <name type="scientific">Pseudoxanthomonas winnipegensis</name>
    <dbReference type="NCBI Taxonomy" id="2480810"/>
    <lineage>
        <taxon>Bacteria</taxon>
        <taxon>Pseudomonadati</taxon>
        <taxon>Pseudomonadota</taxon>
        <taxon>Gammaproteobacteria</taxon>
        <taxon>Lysobacterales</taxon>
        <taxon>Lysobacteraceae</taxon>
        <taxon>Pseudoxanthomonas</taxon>
    </lineage>
</organism>
<dbReference type="PANTHER" id="PTHR12121:SF36">
    <property type="entry name" value="ENDONUCLEASE_EXONUCLEASE_PHOSPHATASE DOMAIN-CONTAINING PROTEIN"/>
    <property type="match status" value="1"/>
</dbReference>
<keyword evidence="2" id="KW-0378">Hydrolase</keyword>
<sequence>MPLSRLLPPAFRLLLARHRQARMLLLLLIGLPLAQAFAAAPATLKVMSFNVRTPADTNENRWENRRDLLARVLTEQAPDVMGTQELVRRQADDLAARLPQYAWFGQGRRGGDEDEHMGVFYRKDALKVLDSGNFWLSDTPEVPGSISWGHPLPRMVTWARFERIADGRTFVLYNTHFPYRDQDEAARVKCAQLIAQRLKALPADEPIVLTGDFNTTPDSAPHATLTALLHDSWETAPSRSGPDRTFHDFTGTPDKRIDWILYRGLQPLTVATLTDHDGARYPSDHFPVMATFAFPARAAAKP</sequence>
<accession>A0AAW8G8T7</accession>